<organism evidence="1 2">
    <name type="scientific">Peronosclerospora sorghi</name>
    <dbReference type="NCBI Taxonomy" id="230839"/>
    <lineage>
        <taxon>Eukaryota</taxon>
        <taxon>Sar</taxon>
        <taxon>Stramenopiles</taxon>
        <taxon>Oomycota</taxon>
        <taxon>Peronosporomycetes</taxon>
        <taxon>Peronosporales</taxon>
        <taxon>Peronosporaceae</taxon>
        <taxon>Peronosclerospora</taxon>
    </lineage>
</organism>
<evidence type="ECO:0000313" key="1">
    <source>
        <dbReference type="EMBL" id="KAI9916765.1"/>
    </source>
</evidence>
<name>A0ACC0WD55_9STRA</name>
<protein>
    <submittedName>
        <fullName evidence="1">Uncharacterized protein</fullName>
    </submittedName>
</protein>
<dbReference type="Proteomes" id="UP001163321">
    <property type="component" value="Chromosome 2"/>
</dbReference>
<reference evidence="1 2" key="1">
    <citation type="journal article" date="2022" name="bioRxiv">
        <title>The genome of the oomycete Peronosclerospora sorghi, a cosmopolitan pathogen of maize and sorghum, is inflated with dispersed pseudogenes.</title>
        <authorList>
            <person name="Fletcher K."/>
            <person name="Martin F."/>
            <person name="Isakeit T."/>
            <person name="Cavanaugh K."/>
            <person name="Magill C."/>
            <person name="Michelmore R."/>
        </authorList>
    </citation>
    <scope>NUCLEOTIDE SEQUENCE [LARGE SCALE GENOMIC DNA]</scope>
    <source>
        <strain evidence="1">P6</strain>
    </source>
</reference>
<dbReference type="EMBL" id="CM047581">
    <property type="protein sequence ID" value="KAI9916765.1"/>
    <property type="molecule type" value="Genomic_DNA"/>
</dbReference>
<sequence>MIRCLRELVSPDGVGLALPHERVLHNIGSMDALCDVNDLEIRFEDLIDYRRAPFAHGGRNLLLLKEDEAFRELERLVRLKTDARKPLVVDVTLPMEGRDVLMKERLRVAEKLQDLHLVTVTTFKIERLTDAFWLGLSRKEAVERVAATVEAELLYGIEKEGVVVSPGAIYQQIHSKSDEHSDTELVVVQGLALVQARTGAPLYLSFSLDETYGKSREEKDTFLKQVVRVWISALLAAGAAKEKLVVCHADRWCHASCIEEALYPFLMEVLEFGVSVLFNMVGWLIESDVMLINPCYTSQRKSGDSFVEENQEPAPDACLLKCIARLLKDKPKSLFQILLSTNIMQRTQFRRYGGGGYTYLFEHWKRLMLAKGISLTQWNQIVNTNVVKLLAWYVPPAAPPAPKHYLQCSICRTSFEPVEGEYFTKYAFIYCGSKCLRRHSRQKFAPLPA</sequence>
<accession>A0ACC0WD55</accession>
<comment type="caution">
    <text evidence="1">The sequence shown here is derived from an EMBL/GenBank/DDBJ whole genome shotgun (WGS) entry which is preliminary data.</text>
</comment>
<evidence type="ECO:0000313" key="2">
    <source>
        <dbReference type="Proteomes" id="UP001163321"/>
    </source>
</evidence>
<proteinExistence type="predicted"/>
<keyword evidence="2" id="KW-1185">Reference proteome</keyword>
<gene>
    <name evidence="1" type="ORF">PsorP6_016901</name>
</gene>